<dbReference type="SMART" id="SM00434">
    <property type="entry name" value="TOP4c"/>
    <property type="match status" value="1"/>
</dbReference>
<keyword evidence="10" id="KW-1185">Reference proteome</keyword>
<dbReference type="InterPro" id="IPR013757">
    <property type="entry name" value="Topo_IIA_A_a_sf"/>
</dbReference>
<dbReference type="PROSITE" id="PS52040">
    <property type="entry name" value="TOPO_IIA"/>
    <property type="match status" value="1"/>
</dbReference>
<dbReference type="InterPro" id="IPR002205">
    <property type="entry name" value="Topo_IIA_dom_A"/>
</dbReference>
<dbReference type="NCBIfam" id="NF007209">
    <property type="entry name" value="PRK09631.1"/>
    <property type="match status" value="1"/>
</dbReference>
<feature type="compositionally biased region" description="Low complexity" evidence="7">
    <location>
        <begin position="635"/>
        <end position="651"/>
    </location>
</feature>
<sequence length="665" mass="74611">MDYIKSLFNKNFLEYASYVIRDRAIPDLEDGLKPVQRRIMHSLFEMDDGKFHKVANVVGHCMKYHPHGDASIGGALVVLANKDLFIDKQGNFGNILTGDSASAARYIECRCTPLAKDILYNPEITNSVPSYDGRNKEPTAFRAKLPIVLVIGAEGIAVGMSTRILPHNIREIIEAEKACLTGKPFSLFPDFPSGGFVDVSEYQDGLGKVLIRAKLDVSDEKRVVIREIPFGSTTESVIASLEAASRSGKIKISEINDYTTDQVEIEVKLQRGVYAKDVVDALYAFTECEQSISCNLLVIKDNYPVVLTITEVIQDHAKKLVKILKEELELEKASLAERLHMRTLERIFIEERIYKKIETMKTAEGVLNAVLKGFEPFSAELIREVTEDDVERLLKIPIRRISLYDINKNRAEVAEINARIKEIGKLLKNLVAYAVSVLDGLLSKLDPEAVKRRTKVDRFTKVDVKEAVTRDLPLRYDEETGYLGLAVASGKELMRVTPYDRIVVLRRSGVYTVMDVPDKVFVDKGLWYCGFSAKEELSKVLFTVVYRDQKTGFPCIKRCRISGYILNRDYFIAPEGAEVLFVSTKDKCSFTVNYVPKPRLKTLSSNFKAQEYPEKGLKAQGVRLANREVESVTVEVSTKASSHAPAEASAPAEKKAPAKKTEKKK</sequence>
<dbReference type="PANTHER" id="PTHR43493">
    <property type="entry name" value="DNA GYRASE/TOPOISOMERASE SUBUNIT A"/>
    <property type="match status" value="1"/>
</dbReference>
<evidence type="ECO:0000256" key="1">
    <source>
        <dbReference type="ARBA" id="ARBA00000185"/>
    </source>
</evidence>
<dbReference type="AlphaFoldDB" id="A0AAE3EFK8"/>
<dbReference type="Gene3D" id="1.10.268.10">
    <property type="entry name" value="Topoisomerase, domain 3"/>
    <property type="match status" value="1"/>
</dbReference>
<comment type="catalytic activity">
    <reaction evidence="1 6">
        <text>ATP-dependent breakage, passage and rejoining of double-stranded DNA.</text>
        <dbReference type="EC" id="5.6.2.2"/>
    </reaction>
</comment>
<accession>A0AAE3EFK8</accession>
<dbReference type="GO" id="GO:0003677">
    <property type="term" value="F:DNA binding"/>
    <property type="evidence" value="ECO:0007669"/>
    <property type="project" value="UniProtKB-UniRule"/>
</dbReference>
<evidence type="ECO:0000256" key="7">
    <source>
        <dbReference type="SAM" id="MobiDB-lite"/>
    </source>
</evidence>
<keyword evidence="5 6" id="KW-0413">Isomerase</keyword>
<dbReference type="Gene3D" id="3.30.1360.40">
    <property type="match status" value="1"/>
</dbReference>
<evidence type="ECO:0000256" key="4">
    <source>
        <dbReference type="ARBA" id="ARBA00023125"/>
    </source>
</evidence>
<proteinExistence type="inferred from homology"/>
<protein>
    <submittedName>
        <fullName evidence="9">DNA topoisomerase IV subunit A</fullName>
        <ecNumber evidence="9">5.6.2.2</ecNumber>
    </submittedName>
</protein>
<name>A0AAE3EFK8_9SPIR</name>
<evidence type="ECO:0000256" key="6">
    <source>
        <dbReference type="PROSITE-ProRule" id="PRU01384"/>
    </source>
</evidence>
<evidence type="ECO:0000256" key="2">
    <source>
        <dbReference type="ARBA" id="ARBA00008263"/>
    </source>
</evidence>
<dbReference type="PANTHER" id="PTHR43493:SF5">
    <property type="entry name" value="DNA GYRASE SUBUNIT A, CHLOROPLASTIC_MITOCHONDRIAL"/>
    <property type="match status" value="1"/>
</dbReference>
<keyword evidence="3 6" id="KW-0799">Topoisomerase</keyword>
<dbReference type="GO" id="GO:0009330">
    <property type="term" value="C:DNA topoisomerase type II (double strand cut, ATP-hydrolyzing) complex"/>
    <property type="evidence" value="ECO:0007669"/>
    <property type="project" value="TreeGrafter"/>
</dbReference>
<dbReference type="EMBL" id="JAINWA010000001">
    <property type="protein sequence ID" value="MCD1653446.1"/>
    <property type="molecule type" value="Genomic_DNA"/>
</dbReference>
<reference evidence="9" key="1">
    <citation type="submission" date="2021-08" db="EMBL/GenBank/DDBJ databases">
        <title>Comparative analyses of Brucepasteria parasyntrophica and Teretinema zuelzerae.</title>
        <authorList>
            <person name="Song Y."/>
            <person name="Brune A."/>
        </authorList>
    </citation>
    <scope>NUCLEOTIDE SEQUENCE</scope>
    <source>
        <strain evidence="9">DSM 1903</strain>
    </source>
</reference>
<comment type="caution">
    <text evidence="9">The sequence shown here is derived from an EMBL/GenBank/DDBJ whole genome shotgun (WGS) entry which is preliminary data.</text>
</comment>
<dbReference type="InterPro" id="IPR013760">
    <property type="entry name" value="Topo_IIA-like_dom_sf"/>
</dbReference>
<organism evidence="9 10">
    <name type="scientific">Teretinema zuelzerae</name>
    <dbReference type="NCBI Taxonomy" id="156"/>
    <lineage>
        <taxon>Bacteria</taxon>
        <taxon>Pseudomonadati</taxon>
        <taxon>Spirochaetota</taxon>
        <taxon>Spirochaetia</taxon>
        <taxon>Spirochaetales</taxon>
        <taxon>Treponemataceae</taxon>
        <taxon>Teretinema</taxon>
    </lineage>
</organism>
<gene>
    <name evidence="9" type="ORF">K7J14_01875</name>
</gene>
<dbReference type="InterPro" id="IPR013758">
    <property type="entry name" value="Topo_IIA_A/C_ab"/>
</dbReference>
<feature type="compositionally biased region" description="Basic and acidic residues" evidence="7">
    <location>
        <begin position="652"/>
        <end position="665"/>
    </location>
</feature>
<feature type="active site" description="O-(5'-phospho-DNA)-tyrosine intermediate" evidence="6">
    <location>
        <position position="106"/>
    </location>
</feature>
<evidence type="ECO:0000313" key="10">
    <source>
        <dbReference type="Proteomes" id="UP001198163"/>
    </source>
</evidence>
<comment type="similarity">
    <text evidence="2">Belongs to the type II topoisomerase GyrA/ParC subunit family.</text>
</comment>
<evidence type="ECO:0000256" key="3">
    <source>
        <dbReference type="ARBA" id="ARBA00023029"/>
    </source>
</evidence>
<dbReference type="InterPro" id="IPR050220">
    <property type="entry name" value="Type_II_DNA_Topoisomerases"/>
</dbReference>
<dbReference type="GO" id="GO:0006265">
    <property type="term" value="P:DNA topological change"/>
    <property type="evidence" value="ECO:0007669"/>
    <property type="project" value="UniProtKB-UniRule"/>
</dbReference>
<dbReference type="GO" id="GO:0005737">
    <property type="term" value="C:cytoplasm"/>
    <property type="evidence" value="ECO:0007669"/>
    <property type="project" value="TreeGrafter"/>
</dbReference>
<dbReference type="Gene3D" id="3.90.199.10">
    <property type="entry name" value="Topoisomerase II, domain 5"/>
    <property type="match status" value="1"/>
</dbReference>
<dbReference type="SUPFAM" id="SSF56719">
    <property type="entry name" value="Type II DNA topoisomerase"/>
    <property type="match status" value="1"/>
</dbReference>
<dbReference type="Pfam" id="PF00521">
    <property type="entry name" value="DNA_topoisoIV"/>
    <property type="match status" value="1"/>
</dbReference>
<evidence type="ECO:0000256" key="5">
    <source>
        <dbReference type="ARBA" id="ARBA00023235"/>
    </source>
</evidence>
<feature type="domain" description="Topo IIA-type catalytic" evidence="8">
    <location>
        <begin position="25"/>
        <end position="472"/>
    </location>
</feature>
<dbReference type="EC" id="5.6.2.2" evidence="9"/>
<dbReference type="RefSeq" id="WP_230752437.1">
    <property type="nucleotide sequence ID" value="NZ_JAINWA010000001.1"/>
</dbReference>
<dbReference type="Proteomes" id="UP001198163">
    <property type="component" value="Unassembled WGS sequence"/>
</dbReference>
<keyword evidence="4 6" id="KW-0238">DNA-binding</keyword>
<evidence type="ECO:0000259" key="8">
    <source>
        <dbReference type="PROSITE" id="PS52040"/>
    </source>
</evidence>
<dbReference type="GO" id="GO:0005524">
    <property type="term" value="F:ATP binding"/>
    <property type="evidence" value="ECO:0007669"/>
    <property type="project" value="InterPro"/>
</dbReference>
<evidence type="ECO:0000313" key="9">
    <source>
        <dbReference type="EMBL" id="MCD1653446.1"/>
    </source>
</evidence>
<dbReference type="GO" id="GO:0003918">
    <property type="term" value="F:DNA topoisomerase type II (double strand cut, ATP-hydrolyzing) activity"/>
    <property type="evidence" value="ECO:0007669"/>
    <property type="project" value="UniProtKB-EC"/>
</dbReference>
<feature type="region of interest" description="Disordered" evidence="7">
    <location>
        <begin position="635"/>
        <end position="665"/>
    </location>
</feature>